<dbReference type="InterPro" id="IPR019606">
    <property type="entry name" value="GerMN"/>
</dbReference>
<sequence length="190" mass="21535">MYKLERIKKPGYALLVLLVLAVIFLLRTPGEEYPPSGEREVYLYFATEDAMYLDQESRTLPGEDLYREAIEEIVAGPVSDDLRPTVSEATELIDYSYENGLITLNFNEAIRTDHPGGSTGERLTIYSIVNTLTSLPGIEEVLFEIEGEELETLVGHLDLTIPYSYSEDILLENTPDQESTEEYEIEIEDN</sequence>
<dbReference type="AlphaFoldDB" id="A0A931F6N9"/>
<evidence type="ECO:0000259" key="1">
    <source>
        <dbReference type="SMART" id="SM00909"/>
    </source>
</evidence>
<proteinExistence type="predicted"/>
<dbReference type="Pfam" id="PF10646">
    <property type="entry name" value="Germane"/>
    <property type="match status" value="1"/>
</dbReference>
<dbReference type="Proteomes" id="UP000621436">
    <property type="component" value="Unassembled WGS sequence"/>
</dbReference>
<feature type="domain" description="GerMN" evidence="1">
    <location>
        <begin position="66"/>
        <end position="154"/>
    </location>
</feature>
<accession>A0A931F6N9</accession>
<keyword evidence="3" id="KW-1185">Reference proteome</keyword>
<gene>
    <name evidence="2" type="ORF">I0Q91_01745</name>
</gene>
<evidence type="ECO:0000313" key="3">
    <source>
        <dbReference type="Proteomes" id="UP000621436"/>
    </source>
</evidence>
<dbReference type="RefSeq" id="WP_270452466.1">
    <property type="nucleotide sequence ID" value="NZ_JADPIE010000001.1"/>
</dbReference>
<comment type="caution">
    <text evidence="2">The sequence shown here is derived from an EMBL/GenBank/DDBJ whole genome shotgun (WGS) entry which is preliminary data.</text>
</comment>
<dbReference type="EMBL" id="JADPIE010000001">
    <property type="protein sequence ID" value="MBF8435791.1"/>
    <property type="molecule type" value="Genomic_DNA"/>
</dbReference>
<name>A0A931F6N9_9FIRM</name>
<reference evidence="2" key="1">
    <citation type="submission" date="2020-11" db="EMBL/GenBank/DDBJ databases">
        <title>Halonatronomonas betainensis gen. nov., sp. nov. a novel haloalkaliphilic representative of the family Halanaerobiacae capable of betaine degradation.</title>
        <authorList>
            <person name="Boltyanskaya Y."/>
            <person name="Kevbrin V."/>
            <person name="Detkova E."/>
            <person name="Grouzdev D.S."/>
            <person name="Koziaeva V."/>
            <person name="Zhilina T."/>
        </authorList>
    </citation>
    <scope>NUCLEOTIDE SEQUENCE</scope>
    <source>
        <strain evidence="2">Z-7014</strain>
    </source>
</reference>
<dbReference type="SMART" id="SM00909">
    <property type="entry name" value="Germane"/>
    <property type="match status" value="1"/>
</dbReference>
<protein>
    <submittedName>
        <fullName evidence="2">GerMN domain-containing protein</fullName>
    </submittedName>
</protein>
<evidence type="ECO:0000313" key="2">
    <source>
        <dbReference type="EMBL" id="MBF8435791.1"/>
    </source>
</evidence>
<organism evidence="2 3">
    <name type="scientific">Halonatronomonas betaini</name>
    <dbReference type="NCBI Taxonomy" id="2778430"/>
    <lineage>
        <taxon>Bacteria</taxon>
        <taxon>Bacillati</taxon>
        <taxon>Bacillota</taxon>
        <taxon>Clostridia</taxon>
        <taxon>Halanaerobiales</taxon>
        <taxon>Halarsenatibacteraceae</taxon>
        <taxon>Halonatronomonas</taxon>
    </lineage>
</organism>